<name>A0A930B7Q4_9FIRM</name>
<evidence type="ECO:0000313" key="13">
    <source>
        <dbReference type="Proteomes" id="UP000757890"/>
    </source>
</evidence>
<keyword evidence="6" id="KW-0413">Isomerase</keyword>
<keyword evidence="3" id="KW-0597">Phosphoprotein</keyword>
<evidence type="ECO:0000256" key="1">
    <source>
        <dbReference type="ARBA" id="ARBA00001946"/>
    </source>
</evidence>
<protein>
    <submittedName>
        <fullName evidence="12">Phosphomannomutase</fullName>
    </submittedName>
</protein>
<dbReference type="InterPro" id="IPR005841">
    <property type="entry name" value="Alpha-D-phosphohexomutase_SF"/>
</dbReference>
<dbReference type="Gene3D" id="3.30.310.50">
    <property type="entry name" value="Alpha-D-phosphohexomutase, C-terminal domain"/>
    <property type="match status" value="1"/>
</dbReference>
<evidence type="ECO:0000256" key="2">
    <source>
        <dbReference type="ARBA" id="ARBA00010231"/>
    </source>
</evidence>
<dbReference type="AlphaFoldDB" id="A0A930B7Q4"/>
<evidence type="ECO:0000313" key="12">
    <source>
        <dbReference type="EMBL" id="MBF1129157.1"/>
    </source>
</evidence>
<dbReference type="Pfam" id="PF02879">
    <property type="entry name" value="PGM_PMM_II"/>
    <property type="match status" value="1"/>
</dbReference>
<feature type="domain" description="Alpha-D-phosphohexomutase alpha/beta/alpha" evidence="9">
    <location>
        <begin position="11"/>
        <end position="140"/>
    </location>
</feature>
<proteinExistence type="inferred from homology"/>
<dbReference type="SUPFAM" id="SSF55957">
    <property type="entry name" value="Phosphoglucomutase, C-terminal domain"/>
    <property type="match status" value="1"/>
</dbReference>
<dbReference type="InterPro" id="IPR016055">
    <property type="entry name" value="A-D-PHexomutase_a/b/a-I/II/III"/>
</dbReference>
<evidence type="ECO:0000259" key="10">
    <source>
        <dbReference type="Pfam" id="PF02879"/>
    </source>
</evidence>
<dbReference type="GO" id="GO:0000287">
    <property type="term" value="F:magnesium ion binding"/>
    <property type="evidence" value="ECO:0007669"/>
    <property type="project" value="InterPro"/>
</dbReference>
<evidence type="ECO:0000259" key="11">
    <source>
        <dbReference type="Pfam" id="PF02880"/>
    </source>
</evidence>
<dbReference type="InterPro" id="IPR016066">
    <property type="entry name" value="A-D-PHexomutase_CS"/>
</dbReference>
<keyword evidence="4 7" id="KW-0479">Metal-binding</keyword>
<evidence type="ECO:0000259" key="9">
    <source>
        <dbReference type="Pfam" id="PF02878"/>
    </source>
</evidence>
<organism evidence="12 13">
    <name type="scientific">Dialister invisus</name>
    <dbReference type="NCBI Taxonomy" id="218538"/>
    <lineage>
        <taxon>Bacteria</taxon>
        <taxon>Bacillati</taxon>
        <taxon>Bacillota</taxon>
        <taxon>Negativicutes</taxon>
        <taxon>Veillonellales</taxon>
        <taxon>Veillonellaceae</taxon>
        <taxon>Dialister</taxon>
    </lineage>
</organism>
<dbReference type="PROSITE" id="PS00710">
    <property type="entry name" value="PGM_PMM"/>
    <property type="match status" value="1"/>
</dbReference>
<dbReference type="CDD" id="cd03089">
    <property type="entry name" value="PMM_PGM"/>
    <property type="match status" value="1"/>
</dbReference>
<dbReference type="Pfam" id="PF02880">
    <property type="entry name" value="PGM_PMM_III"/>
    <property type="match status" value="1"/>
</dbReference>
<dbReference type="EMBL" id="JABZMK010000012">
    <property type="protein sequence ID" value="MBF1129157.1"/>
    <property type="molecule type" value="Genomic_DNA"/>
</dbReference>
<dbReference type="Proteomes" id="UP000757890">
    <property type="component" value="Unassembled WGS sequence"/>
</dbReference>
<evidence type="ECO:0000256" key="6">
    <source>
        <dbReference type="ARBA" id="ARBA00023235"/>
    </source>
</evidence>
<feature type="domain" description="Alpha-D-phosphohexomutase alpha/beta/alpha" evidence="10">
    <location>
        <begin position="156"/>
        <end position="256"/>
    </location>
</feature>
<dbReference type="SUPFAM" id="SSF53738">
    <property type="entry name" value="Phosphoglucomutase, first 3 domains"/>
    <property type="match status" value="3"/>
</dbReference>
<gene>
    <name evidence="12" type="ORF">HXL70_03815</name>
</gene>
<dbReference type="InterPro" id="IPR005844">
    <property type="entry name" value="A-D-PHexomutase_a/b/a-I"/>
</dbReference>
<reference evidence="12" key="1">
    <citation type="submission" date="2020-04" db="EMBL/GenBank/DDBJ databases">
        <title>Deep metagenomics examines the oral microbiome during advanced dental caries in children, revealing novel taxa and co-occurrences with host molecules.</title>
        <authorList>
            <person name="Baker J.L."/>
            <person name="Morton J.T."/>
            <person name="Dinis M."/>
            <person name="Alvarez R."/>
            <person name="Tran N.C."/>
            <person name="Knight R."/>
            <person name="Edlund A."/>
        </authorList>
    </citation>
    <scope>NUCLEOTIDE SEQUENCE</scope>
    <source>
        <strain evidence="12">JCVI_32_bin.14</strain>
    </source>
</reference>
<evidence type="ECO:0000256" key="5">
    <source>
        <dbReference type="ARBA" id="ARBA00022842"/>
    </source>
</evidence>
<accession>A0A930B7Q4</accession>
<dbReference type="InterPro" id="IPR005846">
    <property type="entry name" value="A-D-PHexomutase_a/b/a-III"/>
</dbReference>
<evidence type="ECO:0000256" key="7">
    <source>
        <dbReference type="RuleBase" id="RU004326"/>
    </source>
</evidence>
<dbReference type="InterPro" id="IPR036900">
    <property type="entry name" value="A-D-PHexomutase_C_sf"/>
</dbReference>
<evidence type="ECO:0000259" key="8">
    <source>
        <dbReference type="Pfam" id="PF00408"/>
    </source>
</evidence>
<dbReference type="GO" id="GO:0005975">
    <property type="term" value="P:carbohydrate metabolic process"/>
    <property type="evidence" value="ECO:0007669"/>
    <property type="project" value="InterPro"/>
</dbReference>
<dbReference type="GO" id="GO:0016868">
    <property type="term" value="F:intramolecular phosphotransferase activity"/>
    <property type="evidence" value="ECO:0007669"/>
    <property type="project" value="InterPro"/>
</dbReference>
<evidence type="ECO:0000256" key="3">
    <source>
        <dbReference type="ARBA" id="ARBA00022553"/>
    </source>
</evidence>
<keyword evidence="5 7" id="KW-0460">Magnesium</keyword>
<dbReference type="InterPro" id="IPR005845">
    <property type="entry name" value="A-D-PHexomutase_a/b/a-II"/>
</dbReference>
<comment type="caution">
    <text evidence="12">The sequence shown here is derived from an EMBL/GenBank/DDBJ whole genome shotgun (WGS) entry which is preliminary data.</text>
</comment>
<dbReference type="InterPro" id="IPR005843">
    <property type="entry name" value="A-D-PHexomutase_C"/>
</dbReference>
<dbReference type="Pfam" id="PF02878">
    <property type="entry name" value="PGM_PMM_I"/>
    <property type="match status" value="1"/>
</dbReference>
<dbReference type="PANTHER" id="PTHR43771">
    <property type="entry name" value="PHOSPHOMANNOMUTASE"/>
    <property type="match status" value="1"/>
</dbReference>
<evidence type="ECO:0000256" key="4">
    <source>
        <dbReference type="ARBA" id="ARBA00022723"/>
    </source>
</evidence>
<dbReference type="PRINTS" id="PR00509">
    <property type="entry name" value="PGMPMM"/>
</dbReference>
<dbReference type="Pfam" id="PF00408">
    <property type="entry name" value="PGM_PMM_IV"/>
    <property type="match status" value="1"/>
</dbReference>
<dbReference type="PANTHER" id="PTHR43771:SF1">
    <property type="entry name" value="PHOSPHOMANNOMUTASE"/>
    <property type="match status" value="1"/>
</dbReference>
<comment type="similarity">
    <text evidence="2 7">Belongs to the phosphohexose mutase family.</text>
</comment>
<dbReference type="Gene3D" id="3.40.120.10">
    <property type="entry name" value="Alpha-D-Glucose-1,6-Bisphosphate, subunit A, domain 3"/>
    <property type="match status" value="3"/>
</dbReference>
<sequence length="456" mass="51869">MRDFSKMRHSGFKAYDIRGIVPTEVNEELAYRVARAYAQLYHPKKISVGYDIRPSSLSIADAVIQGMNDAGVDVYNIGLCGTEMMYFTTFYYGLDGGFMITASHNPANNNGIKIVREKGIPVSADTGLKDIERVAFSSEFENCAEKGHVYTKEIIEDYIQSLLSFVDISKMKPLKIVVNAGNGCANICFENLKKYLPFHFTEQYMKPNATFPHGVPNPMLEECRRPLINQVLLDGADMGVAWDGDFDRCFFIDHKGNFVEGYYMVALLSRYFLNRYKGETIIHDPRVYWCVQKVCKELGGISVESKGGHAFMKETMRKVGGIYGAENSAHHFFRDFSYCDSGMIPWLIVAQIISETDEPLYELVSDLEKEFPCSGEINLPASHVDRVMQAVEKEYAKDAKEIQHIDGLGMDFGEWRFNLRASNTEPLIRFNMETRGDKLLLEEKKKAIMEFIKNQN</sequence>
<feature type="domain" description="Alpha-D-phosphohexomutase C-terminal" evidence="8">
    <location>
        <begin position="377"/>
        <end position="443"/>
    </location>
</feature>
<feature type="domain" description="Alpha-D-phosphohexomutase alpha/beta/alpha" evidence="11">
    <location>
        <begin position="261"/>
        <end position="369"/>
    </location>
</feature>
<comment type="cofactor">
    <cofactor evidence="1">
        <name>Mg(2+)</name>
        <dbReference type="ChEBI" id="CHEBI:18420"/>
    </cofactor>
</comment>